<dbReference type="InterPro" id="IPR029069">
    <property type="entry name" value="HotDog_dom_sf"/>
</dbReference>
<evidence type="ECO:0000256" key="2">
    <source>
        <dbReference type="ARBA" id="ARBA00022801"/>
    </source>
</evidence>
<keyword evidence="2 3" id="KW-0378">Hydrolase</keyword>
<dbReference type="PANTHER" id="PTHR31793">
    <property type="entry name" value="4-HYDROXYBENZOYL-COA THIOESTERASE FAMILY MEMBER"/>
    <property type="match status" value="1"/>
</dbReference>
<dbReference type="EMBL" id="LT629772">
    <property type="protein sequence ID" value="SDT15848.1"/>
    <property type="molecule type" value="Genomic_DNA"/>
</dbReference>
<gene>
    <name evidence="3" type="ORF">SAMN04489812_4370</name>
</gene>
<organism evidence="3 4">
    <name type="scientific">Microlunatus soli</name>
    <dbReference type="NCBI Taxonomy" id="630515"/>
    <lineage>
        <taxon>Bacteria</taxon>
        <taxon>Bacillati</taxon>
        <taxon>Actinomycetota</taxon>
        <taxon>Actinomycetes</taxon>
        <taxon>Propionibacteriales</taxon>
        <taxon>Propionibacteriaceae</taxon>
        <taxon>Microlunatus</taxon>
    </lineage>
</organism>
<sequence length="280" mass="30885">MSFHYQVPKRFSDLNVGGHVDHAVLIDYLQEARTELLLSAPEPMPAMLDSGVLVTGHQVEYLAPIGYRAPVVDAEVWVDQVGAARFSISYRLSDDGVPVARARTFCVPYDLTTATMRRLAADERALLTGAIETPVPITPLPKVRVDLGSAAELPIRVRWADLDSYRHVNNVKFYDYVAQGRMELLSGARLGGGVDPWVVRQQDLDYRLPIDFRREPYRVRTAVTALGDTSCTLSADIVDPSDQRCFATARSVVVLLGADGRPQPIPGEWRDKLVTVGSPA</sequence>
<dbReference type="RefSeq" id="WP_157683608.1">
    <property type="nucleotide sequence ID" value="NZ_LT629772.1"/>
</dbReference>
<dbReference type="AlphaFoldDB" id="A0A1H1Y2W0"/>
<protein>
    <submittedName>
        <fullName evidence="3">Acyl-CoA thioester hydrolase</fullName>
    </submittedName>
</protein>
<dbReference type="CDD" id="cd00586">
    <property type="entry name" value="4HBT"/>
    <property type="match status" value="2"/>
</dbReference>
<comment type="similarity">
    <text evidence="1">Belongs to the 4-hydroxybenzoyl-CoA thioesterase family.</text>
</comment>
<dbReference type="PANTHER" id="PTHR31793:SF27">
    <property type="entry name" value="NOVEL THIOESTERASE SUPERFAMILY DOMAIN AND SAPOSIN A-TYPE DOMAIN CONTAINING PROTEIN (0610012H03RIK)"/>
    <property type="match status" value="1"/>
</dbReference>
<dbReference type="Gene3D" id="3.10.129.10">
    <property type="entry name" value="Hotdog Thioesterase"/>
    <property type="match status" value="2"/>
</dbReference>
<evidence type="ECO:0000256" key="1">
    <source>
        <dbReference type="ARBA" id="ARBA00005953"/>
    </source>
</evidence>
<evidence type="ECO:0000313" key="3">
    <source>
        <dbReference type="EMBL" id="SDT15848.1"/>
    </source>
</evidence>
<dbReference type="InterPro" id="IPR050563">
    <property type="entry name" value="4-hydroxybenzoyl-CoA_TE"/>
</dbReference>
<keyword evidence="4" id="KW-1185">Reference proteome</keyword>
<proteinExistence type="inferred from homology"/>
<dbReference type="STRING" id="630515.SAMN04489812_4370"/>
<dbReference type="GO" id="GO:0047617">
    <property type="term" value="F:fatty acyl-CoA hydrolase activity"/>
    <property type="evidence" value="ECO:0007669"/>
    <property type="project" value="TreeGrafter"/>
</dbReference>
<dbReference type="SUPFAM" id="SSF54637">
    <property type="entry name" value="Thioesterase/thiol ester dehydrase-isomerase"/>
    <property type="match status" value="2"/>
</dbReference>
<dbReference type="Pfam" id="PF13279">
    <property type="entry name" value="4HBT_2"/>
    <property type="match status" value="2"/>
</dbReference>
<evidence type="ECO:0000313" key="4">
    <source>
        <dbReference type="Proteomes" id="UP000199103"/>
    </source>
</evidence>
<reference evidence="3 4" key="1">
    <citation type="submission" date="2016-10" db="EMBL/GenBank/DDBJ databases">
        <authorList>
            <person name="de Groot N.N."/>
        </authorList>
    </citation>
    <scope>NUCLEOTIDE SEQUENCE [LARGE SCALE GENOMIC DNA]</scope>
    <source>
        <strain evidence="3 4">DSM 21800</strain>
    </source>
</reference>
<dbReference type="Proteomes" id="UP000199103">
    <property type="component" value="Chromosome I"/>
</dbReference>
<accession>A0A1H1Y2W0</accession>
<name>A0A1H1Y2W0_9ACTN</name>
<dbReference type="OrthoDB" id="9799036at2"/>